<accession>A0A9W8DSG9</accession>
<comment type="function">
    <text evidence="11">The coatomer is a cytosolic protein complex that binds to dilysine motifs and reversibly associates with Golgi non-clathrin-coated vesicles, which further mediate biosynthetic protein transport from the ER, via the Golgi up to the trans Golgi network. The coatomer complex is required for budding from Golgi membranes, and is essential for the retrograde Golgi-to-ER transport of dilysine-tagged proteins.</text>
</comment>
<evidence type="ECO:0000256" key="9">
    <source>
        <dbReference type="ARBA" id="ARBA00023136"/>
    </source>
</evidence>
<keyword evidence="5 11" id="KW-0963">Cytoplasm</keyword>
<dbReference type="PIRSF" id="PIRSF016478">
    <property type="entry name" value="Coatomer_esu"/>
    <property type="match status" value="1"/>
</dbReference>
<dbReference type="AlphaFoldDB" id="A0A9W8DSG9"/>
<dbReference type="GO" id="GO:0005198">
    <property type="term" value="F:structural molecule activity"/>
    <property type="evidence" value="ECO:0007669"/>
    <property type="project" value="UniProtKB-UniRule"/>
</dbReference>
<dbReference type="GO" id="GO:0006890">
    <property type="term" value="P:retrograde vesicle-mediated transport, Golgi to endoplasmic reticulum"/>
    <property type="evidence" value="ECO:0007669"/>
    <property type="project" value="UniProtKB-UniRule"/>
</dbReference>
<organism evidence="12 13">
    <name type="scientific">Mycoemilia scoparia</name>
    <dbReference type="NCBI Taxonomy" id="417184"/>
    <lineage>
        <taxon>Eukaryota</taxon>
        <taxon>Fungi</taxon>
        <taxon>Fungi incertae sedis</taxon>
        <taxon>Zoopagomycota</taxon>
        <taxon>Kickxellomycotina</taxon>
        <taxon>Kickxellomycetes</taxon>
        <taxon>Kickxellales</taxon>
        <taxon>Kickxellaceae</taxon>
        <taxon>Mycoemilia</taxon>
    </lineage>
</organism>
<dbReference type="GO" id="GO:0006888">
    <property type="term" value="P:endoplasmic reticulum to Golgi vesicle-mediated transport"/>
    <property type="evidence" value="ECO:0007669"/>
    <property type="project" value="TreeGrafter"/>
</dbReference>
<evidence type="ECO:0000256" key="2">
    <source>
        <dbReference type="ARBA" id="ARBA00004347"/>
    </source>
</evidence>
<dbReference type="PANTHER" id="PTHR10805:SF0">
    <property type="entry name" value="COATOMER SUBUNIT EPSILON"/>
    <property type="match status" value="1"/>
</dbReference>
<sequence>MTDFSGVVDELYNPRNLLYTGAYQQVINALNSLQITNPSNSIEKDILLYRAYILQGKAEKVLNDISAGTDSVLLRAVRALALCSLNQKEQGLEGINSLIELGSPDISSPTFALLASLVYISNEANEEAVKLLIPHETNLECSALLIQTYLLLNRGDLAKQALQQRGRNFDDALLIQLAEAWVKLKTDGSESAANSAYFIFDEVARSTSMSTVTLLNSMAVAKLHQGQYPEAKTYLLEALEKDENNPETLANLVVHANVTGTGLEDMVEYSVKLETVAPKHPFLVDIREKDSQFDQLAAELSG</sequence>
<keyword evidence="7 11" id="KW-0653">Protein transport</keyword>
<gene>
    <name evidence="12" type="ORF">H4219_000884</name>
</gene>
<evidence type="ECO:0000256" key="1">
    <source>
        <dbReference type="ARBA" id="ARBA00004255"/>
    </source>
</evidence>
<name>A0A9W8DSG9_9FUNG</name>
<evidence type="ECO:0000256" key="7">
    <source>
        <dbReference type="ARBA" id="ARBA00022927"/>
    </source>
</evidence>
<dbReference type="OrthoDB" id="310217at2759"/>
<comment type="caution">
    <text evidence="12">The sequence shown here is derived from an EMBL/GenBank/DDBJ whole genome shotgun (WGS) entry which is preliminary data.</text>
</comment>
<keyword evidence="13" id="KW-1185">Reference proteome</keyword>
<evidence type="ECO:0000256" key="5">
    <source>
        <dbReference type="ARBA" id="ARBA00022490"/>
    </source>
</evidence>
<proteinExistence type="inferred from homology"/>
<keyword evidence="9 11" id="KW-0472">Membrane</keyword>
<dbReference type="EMBL" id="JANBPU010000007">
    <property type="protein sequence ID" value="KAJ1921026.1"/>
    <property type="molecule type" value="Genomic_DNA"/>
</dbReference>
<comment type="similarity">
    <text evidence="3 11">Belongs to the COPE family.</text>
</comment>
<dbReference type="SMART" id="SM00028">
    <property type="entry name" value="TPR"/>
    <property type="match status" value="1"/>
</dbReference>
<evidence type="ECO:0000313" key="13">
    <source>
        <dbReference type="Proteomes" id="UP001150538"/>
    </source>
</evidence>
<dbReference type="GO" id="GO:0000139">
    <property type="term" value="C:Golgi membrane"/>
    <property type="evidence" value="ECO:0007669"/>
    <property type="project" value="UniProtKB-SubCell"/>
</dbReference>
<dbReference type="GO" id="GO:0030126">
    <property type="term" value="C:COPI vesicle coat"/>
    <property type="evidence" value="ECO:0007669"/>
    <property type="project" value="TreeGrafter"/>
</dbReference>
<keyword evidence="4 11" id="KW-0813">Transport</keyword>
<dbReference type="Pfam" id="PF04733">
    <property type="entry name" value="Coatomer_E"/>
    <property type="match status" value="1"/>
</dbReference>
<dbReference type="Proteomes" id="UP001150538">
    <property type="component" value="Unassembled WGS sequence"/>
</dbReference>
<evidence type="ECO:0000256" key="8">
    <source>
        <dbReference type="ARBA" id="ARBA00023034"/>
    </source>
</evidence>
<dbReference type="GO" id="GO:0006891">
    <property type="term" value="P:intra-Golgi vesicle-mediated transport"/>
    <property type="evidence" value="ECO:0007669"/>
    <property type="project" value="TreeGrafter"/>
</dbReference>
<dbReference type="PANTHER" id="PTHR10805">
    <property type="entry name" value="COATOMER SUBUNIT EPSILON"/>
    <property type="match status" value="1"/>
</dbReference>
<comment type="subcellular location">
    <subcellularLocation>
        <location evidence="2">Cytoplasmic vesicle</location>
        <location evidence="2">COPI-coated vesicle membrane</location>
        <topology evidence="2">Peripheral membrane protein</topology>
        <orientation evidence="2">Cytoplasmic side</orientation>
    </subcellularLocation>
    <subcellularLocation>
        <location evidence="1">Golgi apparatus membrane</location>
        <topology evidence="1">Peripheral membrane protein</topology>
        <orientation evidence="1">Cytoplasmic side</orientation>
    </subcellularLocation>
</comment>
<evidence type="ECO:0000256" key="4">
    <source>
        <dbReference type="ARBA" id="ARBA00022448"/>
    </source>
</evidence>
<dbReference type="Gene3D" id="1.25.40.10">
    <property type="entry name" value="Tetratricopeptide repeat domain"/>
    <property type="match status" value="1"/>
</dbReference>
<keyword evidence="6 11" id="KW-0931">ER-Golgi transport</keyword>
<dbReference type="InterPro" id="IPR019734">
    <property type="entry name" value="TPR_rpt"/>
</dbReference>
<dbReference type="InterPro" id="IPR011990">
    <property type="entry name" value="TPR-like_helical_dom_sf"/>
</dbReference>
<evidence type="ECO:0000256" key="10">
    <source>
        <dbReference type="ARBA" id="ARBA00023329"/>
    </source>
</evidence>
<keyword evidence="8 11" id="KW-0333">Golgi apparatus</keyword>
<dbReference type="InterPro" id="IPR006822">
    <property type="entry name" value="Coatomer_esu"/>
</dbReference>
<evidence type="ECO:0000256" key="11">
    <source>
        <dbReference type="PIRNR" id="PIRNR016478"/>
    </source>
</evidence>
<evidence type="ECO:0000256" key="3">
    <source>
        <dbReference type="ARBA" id="ARBA00008827"/>
    </source>
</evidence>
<dbReference type="SUPFAM" id="SSF48452">
    <property type="entry name" value="TPR-like"/>
    <property type="match status" value="1"/>
</dbReference>
<reference evidence="12" key="1">
    <citation type="submission" date="2022-07" db="EMBL/GenBank/DDBJ databases">
        <title>Phylogenomic reconstructions and comparative analyses of Kickxellomycotina fungi.</title>
        <authorList>
            <person name="Reynolds N.K."/>
            <person name="Stajich J.E."/>
            <person name="Barry K."/>
            <person name="Grigoriev I.V."/>
            <person name="Crous P."/>
            <person name="Smith M.E."/>
        </authorList>
    </citation>
    <scope>NUCLEOTIDE SEQUENCE</scope>
    <source>
        <strain evidence="12">NBRC 100468</strain>
    </source>
</reference>
<evidence type="ECO:0000256" key="6">
    <source>
        <dbReference type="ARBA" id="ARBA00022892"/>
    </source>
</evidence>
<dbReference type="GO" id="GO:0015031">
    <property type="term" value="P:protein transport"/>
    <property type="evidence" value="ECO:0007669"/>
    <property type="project" value="UniProtKB-UniRule"/>
</dbReference>
<keyword evidence="10 11" id="KW-0968">Cytoplasmic vesicle</keyword>
<evidence type="ECO:0000313" key="12">
    <source>
        <dbReference type="EMBL" id="KAJ1921026.1"/>
    </source>
</evidence>
<protein>
    <recommendedName>
        <fullName evidence="11">Coatomer subunit epsilon</fullName>
    </recommendedName>
</protein>